<organism evidence="2 3">
    <name type="scientific">Secundilactobacillus mixtipabuli</name>
    <dbReference type="NCBI Taxonomy" id="1435342"/>
    <lineage>
        <taxon>Bacteria</taxon>
        <taxon>Bacillati</taxon>
        <taxon>Bacillota</taxon>
        <taxon>Bacilli</taxon>
        <taxon>Lactobacillales</taxon>
        <taxon>Lactobacillaceae</taxon>
        <taxon>Secundilactobacillus</taxon>
    </lineage>
</organism>
<dbReference type="Pfam" id="PF01521">
    <property type="entry name" value="Fe-S_biosyn"/>
    <property type="match status" value="1"/>
</dbReference>
<dbReference type="InterPro" id="IPR000361">
    <property type="entry name" value="ATAP_core_dom"/>
</dbReference>
<keyword evidence="3" id="KW-1185">Reference proteome</keyword>
<dbReference type="RefSeq" id="WP_089108602.1">
    <property type="nucleotide sequence ID" value="NZ_BCMF01000003.1"/>
</dbReference>
<dbReference type="Proteomes" id="UP000198374">
    <property type="component" value="Unassembled WGS sequence"/>
</dbReference>
<feature type="domain" description="Core" evidence="1">
    <location>
        <begin position="4"/>
        <end position="114"/>
    </location>
</feature>
<dbReference type="OrthoDB" id="2361502at2"/>
<reference evidence="2 3" key="1">
    <citation type="submission" date="2015-11" db="EMBL/GenBank/DDBJ databases">
        <title>Draft genome sequences of new species of the genus Lactobacillus isolated from orchardgrass silage.</title>
        <authorList>
            <person name="Tohno M."/>
            <person name="Tanizawa Y."/>
            <person name="Arita M."/>
        </authorList>
    </citation>
    <scope>NUCLEOTIDE SEQUENCE [LARGE SCALE GENOMIC DNA]</scope>
    <source>
        <strain evidence="2 3">IWT30</strain>
    </source>
</reference>
<evidence type="ECO:0000313" key="2">
    <source>
        <dbReference type="EMBL" id="GAW98800.1"/>
    </source>
</evidence>
<evidence type="ECO:0000313" key="3">
    <source>
        <dbReference type="Proteomes" id="UP000198374"/>
    </source>
</evidence>
<dbReference type="InterPro" id="IPR035903">
    <property type="entry name" value="HesB-like_dom_sf"/>
</dbReference>
<dbReference type="AlphaFoldDB" id="A0A1Z5IB98"/>
<comment type="caution">
    <text evidence="2">The sequence shown here is derived from an EMBL/GenBank/DDBJ whole genome shotgun (WGS) entry which is preliminary data.</text>
</comment>
<name>A0A1Z5IB98_9LACO</name>
<gene>
    <name evidence="2" type="ORF">IWT30_00759</name>
</gene>
<protein>
    <recommendedName>
        <fullName evidence="1">Core domain-containing protein</fullName>
    </recommendedName>
</protein>
<dbReference type="EMBL" id="BCMF01000003">
    <property type="protein sequence ID" value="GAW98800.1"/>
    <property type="molecule type" value="Genomic_DNA"/>
</dbReference>
<dbReference type="SUPFAM" id="SSF89360">
    <property type="entry name" value="HesB-like domain"/>
    <property type="match status" value="1"/>
</dbReference>
<dbReference type="Gene3D" id="2.60.300.12">
    <property type="entry name" value="HesB-like domain"/>
    <property type="match status" value="1"/>
</dbReference>
<accession>A0A1Z5IB98</accession>
<proteinExistence type="predicted"/>
<sequence>MTTLQMSQDVQERLKKHLLNDSDQLVLDFDDGVGAYSKVGVCSLDVSFRFLIVNKQGIDAVYDQTIASPLGDVRIKGYADNYVDEAPELYLNKFGLITLKTAAGIIDTNVEILDHPEAMTEMAK</sequence>
<evidence type="ECO:0000259" key="1">
    <source>
        <dbReference type="Pfam" id="PF01521"/>
    </source>
</evidence>